<feature type="domain" description="Aspartate/glutamate/uridylate kinase" evidence="9">
    <location>
        <begin position="2"/>
        <end position="281"/>
    </location>
</feature>
<keyword evidence="8" id="KW-0028">Amino-acid biosynthesis</keyword>
<dbReference type="GO" id="GO:0005829">
    <property type="term" value="C:cytosol"/>
    <property type="evidence" value="ECO:0007669"/>
    <property type="project" value="TreeGrafter"/>
</dbReference>
<evidence type="ECO:0000256" key="8">
    <source>
        <dbReference type="RuleBase" id="RU004249"/>
    </source>
</evidence>
<accession>A0A2W2ADH3</accession>
<dbReference type="Gene3D" id="3.40.1160.10">
    <property type="entry name" value="Acetylglutamate kinase-like"/>
    <property type="match status" value="1"/>
</dbReference>
<evidence type="ECO:0000259" key="9">
    <source>
        <dbReference type="Pfam" id="PF00696"/>
    </source>
</evidence>
<dbReference type="GO" id="GO:0009090">
    <property type="term" value="P:homoserine biosynthetic process"/>
    <property type="evidence" value="ECO:0007669"/>
    <property type="project" value="TreeGrafter"/>
</dbReference>
<dbReference type="UniPathway" id="UPA00051">
    <property type="reaction ID" value="UER00462"/>
</dbReference>
<evidence type="ECO:0000256" key="6">
    <source>
        <dbReference type="ARBA" id="ARBA00022840"/>
    </source>
</evidence>
<dbReference type="UniPathway" id="UPA00034">
    <property type="reaction ID" value="UER00015"/>
</dbReference>
<sequence length="421" mass="47511">MQVYKFGGASIATPERMAALLPIIQEATQPIIMVVSALGKTTNALEDIVSAACKGDKEKAHDMARKLEQIHLDYAKTLLNTENFAKAEKALNVFFTELQWAIDDAEAAKYDYSYDQIVCMGELLSTRIFGFYLQQEGLNFEWADVRDVVRTDETFRDARVDWNYSETQAKQKLGTLLSQGKSIVTQGFIGATADNASVTLGREGSDYTAAMLAAMLGATGVTIWKDVEGLQNADPKLFPNTVKIEAITYHEVIEMAYYGAQVIHPKTIKPLQNNGIPLYVRCFLNKDLKGTVIQNEVNSIFYPPLIVLKQKQILLQVTTRDFSFVTEDNLSNLYSIFHKLKIKVNLIQNAAISFVACIDHKEDQIQALVTELEKDYKVFRNEDVSLLTIRHYTPEILFEMTKGKYTLLEQKTRQTVQVVMK</sequence>
<dbReference type="GO" id="GO:0004072">
    <property type="term" value="F:aspartate kinase activity"/>
    <property type="evidence" value="ECO:0007669"/>
    <property type="project" value="UniProtKB-EC"/>
</dbReference>
<evidence type="ECO:0000256" key="1">
    <source>
        <dbReference type="ARBA" id="ARBA00004766"/>
    </source>
</evidence>
<comment type="pathway">
    <text evidence="1 8">Amino-acid biosynthesis; L-lysine biosynthesis via DAP pathway; (S)-tetrahydrodipicolinate from L-aspartate: step 1/4.</text>
</comment>
<dbReference type="EMBL" id="QKTW01000014">
    <property type="protein sequence ID" value="PZF73301.1"/>
    <property type="molecule type" value="Genomic_DNA"/>
</dbReference>
<organism evidence="10 11">
    <name type="scientific">Taibaiella soli</name>
    <dbReference type="NCBI Taxonomy" id="1649169"/>
    <lineage>
        <taxon>Bacteria</taxon>
        <taxon>Pseudomonadati</taxon>
        <taxon>Bacteroidota</taxon>
        <taxon>Chitinophagia</taxon>
        <taxon>Chitinophagales</taxon>
        <taxon>Chitinophagaceae</taxon>
        <taxon>Taibaiella</taxon>
    </lineage>
</organism>
<protein>
    <recommendedName>
        <fullName evidence="7">Aspartokinase</fullName>
        <ecNumber evidence="7">2.7.2.4</ecNumber>
    </recommendedName>
</protein>
<evidence type="ECO:0000256" key="3">
    <source>
        <dbReference type="ARBA" id="ARBA00022679"/>
    </source>
</evidence>
<comment type="pathway">
    <text evidence="8">Amino-acid biosynthesis; L-methionine biosynthesis via de novo pathway; L-homoserine from L-aspartate: step 1/3.</text>
</comment>
<evidence type="ECO:0000256" key="7">
    <source>
        <dbReference type="RuleBase" id="RU003448"/>
    </source>
</evidence>
<dbReference type="OrthoDB" id="9799110at2"/>
<dbReference type="UniPathway" id="UPA00050">
    <property type="reaction ID" value="UER00461"/>
</dbReference>
<proteinExistence type="inferred from homology"/>
<dbReference type="GO" id="GO:0009088">
    <property type="term" value="P:threonine biosynthetic process"/>
    <property type="evidence" value="ECO:0007669"/>
    <property type="project" value="UniProtKB-UniPathway"/>
</dbReference>
<dbReference type="AlphaFoldDB" id="A0A2W2ADH3"/>
<comment type="similarity">
    <text evidence="2 7">Belongs to the aspartokinase family.</text>
</comment>
<comment type="pathway">
    <text evidence="8">Amino-acid biosynthesis; L-threonine biosynthesis; L-threonine from L-aspartate: step 1/5.</text>
</comment>
<dbReference type="PANTHER" id="PTHR21499:SF59">
    <property type="entry name" value="ASPARTOKINASE"/>
    <property type="match status" value="1"/>
</dbReference>
<comment type="caution">
    <text evidence="10">The sequence shown here is derived from an EMBL/GenBank/DDBJ whole genome shotgun (WGS) entry which is preliminary data.</text>
</comment>
<name>A0A2W2ADH3_9BACT</name>
<dbReference type="NCBIfam" id="TIGR00657">
    <property type="entry name" value="asp_kinases"/>
    <property type="match status" value="1"/>
</dbReference>
<reference evidence="10 11" key="1">
    <citation type="submission" date="2018-06" db="EMBL/GenBank/DDBJ databases">
        <title>Mucibacter soli gen. nov., sp. nov., a new member of the family Chitinophagaceae producing mucin.</title>
        <authorList>
            <person name="Kim M.-K."/>
            <person name="Park S."/>
            <person name="Kim T.-S."/>
            <person name="Joung Y."/>
            <person name="Han J.-H."/>
            <person name="Kim S.B."/>
        </authorList>
    </citation>
    <scope>NUCLEOTIDE SEQUENCE [LARGE SCALE GENOMIC DNA]</scope>
    <source>
        <strain evidence="10 11">R1-15</strain>
    </source>
</reference>
<keyword evidence="11" id="KW-1185">Reference proteome</keyword>
<keyword evidence="5 7" id="KW-0418">Kinase</keyword>
<dbReference type="InterPro" id="IPR042199">
    <property type="entry name" value="AsparK_Bifunc_asparK/hSer_DH"/>
</dbReference>
<dbReference type="SUPFAM" id="SSF53633">
    <property type="entry name" value="Carbamate kinase-like"/>
    <property type="match status" value="1"/>
</dbReference>
<dbReference type="InterPro" id="IPR001341">
    <property type="entry name" value="Asp_kinase"/>
</dbReference>
<dbReference type="Proteomes" id="UP000248745">
    <property type="component" value="Unassembled WGS sequence"/>
</dbReference>
<dbReference type="GO" id="GO:0009089">
    <property type="term" value="P:lysine biosynthetic process via diaminopimelate"/>
    <property type="evidence" value="ECO:0007669"/>
    <property type="project" value="UniProtKB-UniPathway"/>
</dbReference>
<dbReference type="PANTHER" id="PTHR21499">
    <property type="entry name" value="ASPARTATE KINASE"/>
    <property type="match status" value="1"/>
</dbReference>
<dbReference type="Gene3D" id="1.20.120.1320">
    <property type="entry name" value="Aspartokinase, catalytic domain"/>
    <property type="match status" value="1"/>
</dbReference>
<evidence type="ECO:0000256" key="2">
    <source>
        <dbReference type="ARBA" id="ARBA00010122"/>
    </source>
</evidence>
<evidence type="ECO:0000256" key="5">
    <source>
        <dbReference type="ARBA" id="ARBA00022777"/>
    </source>
</evidence>
<gene>
    <name evidence="10" type="ORF">DN068_09025</name>
</gene>
<dbReference type="EC" id="2.7.2.4" evidence="7"/>
<dbReference type="RefSeq" id="WP_110998580.1">
    <property type="nucleotide sequence ID" value="NZ_QKTW01000014.1"/>
</dbReference>
<evidence type="ECO:0000256" key="4">
    <source>
        <dbReference type="ARBA" id="ARBA00022741"/>
    </source>
</evidence>
<dbReference type="InterPro" id="IPR001048">
    <property type="entry name" value="Asp/Glu/Uridylate_kinase"/>
</dbReference>
<comment type="catalytic activity">
    <reaction evidence="7">
        <text>L-aspartate + ATP = 4-phospho-L-aspartate + ADP</text>
        <dbReference type="Rhea" id="RHEA:23776"/>
        <dbReference type="ChEBI" id="CHEBI:29991"/>
        <dbReference type="ChEBI" id="CHEBI:30616"/>
        <dbReference type="ChEBI" id="CHEBI:57535"/>
        <dbReference type="ChEBI" id="CHEBI:456216"/>
        <dbReference type="EC" id="2.7.2.4"/>
    </reaction>
</comment>
<dbReference type="GO" id="GO:0005524">
    <property type="term" value="F:ATP binding"/>
    <property type="evidence" value="ECO:0007669"/>
    <property type="project" value="UniProtKB-KW"/>
</dbReference>
<evidence type="ECO:0000313" key="10">
    <source>
        <dbReference type="EMBL" id="PZF73301.1"/>
    </source>
</evidence>
<keyword evidence="3 7" id="KW-0808">Transferase</keyword>
<dbReference type="Pfam" id="PF00696">
    <property type="entry name" value="AA_kinase"/>
    <property type="match status" value="1"/>
</dbReference>
<evidence type="ECO:0000313" key="11">
    <source>
        <dbReference type="Proteomes" id="UP000248745"/>
    </source>
</evidence>
<dbReference type="InterPro" id="IPR036393">
    <property type="entry name" value="AceGlu_kinase-like_sf"/>
</dbReference>
<keyword evidence="6" id="KW-0067">ATP-binding</keyword>
<keyword evidence="4" id="KW-0547">Nucleotide-binding</keyword>